<sequence length="182" mass="20411">MAYRALAVAESAAINKWLDQQGLSSIVRCQIWEAFEFFAKKERKAVIDVFNERSPAMSRNNEEKVVANDPDHNLGLTYLGSLENDESKGFMATVFDGATENGTLTAIDGYALYFGPFEAIPTHLRSERIEFLNSSVRRKELLAYHLENGSLKDSNDLEEVASFLKSQAKKTQLSIAQLGQHF</sequence>
<dbReference type="EMBL" id="AP023086">
    <property type="protein sequence ID" value="BCD97688.1"/>
    <property type="molecule type" value="Genomic_DNA"/>
</dbReference>
<dbReference type="RefSeq" id="WP_236987154.1">
    <property type="nucleotide sequence ID" value="NZ_AP023086.1"/>
</dbReference>
<organism evidence="1 2">
    <name type="scientific">Marinagarivorans cellulosilyticus</name>
    <dbReference type="NCBI Taxonomy" id="2721545"/>
    <lineage>
        <taxon>Bacteria</taxon>
        <taxon>Pseudomonadati</taxon>
        <taxon>Pseudomonadota</taxon>
        <taxon>Gammaproteobacteria</taxon>
        <taxon>Cellvibrionales</taxon>
        <taxon>Cellvibrionaceae</taxon>
        <taxon>Marinagarivorans</taxon>
    </lineage>
</organism>
<protein>
    <submittedName>
        <fullName evidence="1">Uncharacterized protein</fullName>
    </submittedName>
</protein>
<evidence type="ECO:0000313" key="1">
    <source>
        <dbReference type="EMBL" id="BCD97688.1"/>
    </source>
</evidence>
<dbReference type="KEGG" id="marq:MARGE09_P1889"/>
<dbReference type="AlphaFoldDB" id="A0AAN1WHH8"/>
<evidence type="ECO:0000313" key="2">
    <source>
        <dbReference type="Proteomes" id="UP001320119"/>
    </source>
</evidence>
<dbReference type="Proteomes" id="UP001320119">
    <property type="component" value="Chromosome"/>
</dbReference>
<reference evidence="1 2" key="1">
    <citation type="journal article" date="2022" name="IScience">
        <title>An ultrasensitive nanofiber-based assay for enzymatic hydrolysis and deep-sea microbial degradation of cellulose.</title>
        <authorList>
            <person name="Tsudome M."/>
            <person name="Tachioka M."/>
            <person name="Miyazaki M."/>
            <person name="Uchimura K."/>
            <person name="Tsuda M."/>
            <person name="Takaki Y."/>
            <person name="Deguchi S."/>
        </authorList>
    </citation>
    <scope>NUCLEOTIDE SEQUENCE [LARGE SCALE GENOMIC DNA]</scope>
    <source>
        <strain evidence="1 2">GE09</strain>
    </source>
</reference>
<name>A0AAN1WHH8_9GAMM</name>
<keyword evidence="2" id="KW-1185">Reference proteome</keyword>
<accession>A0AAN1WHH8</accession>
<gene>
    <name evidence="1" type="ORF">MARGE09_P1889</name>
</gene>
<proteinExistence type="predicted"/>